<comment type="caution">
    <text evidence="4">The sequence shown here is derived from an EMBL/GenBank/DDBJ whole genome shotgun (WGS) entry which is preliminary data.</text>
</comment>
<feature type="compositionally biased region" description="Low complexity" evidence="2">
    <location>
        <begin position="27"/>
        <end position="55"/>
    </location>
</feature>
<protein>
    <recommendedName>
        <fullName evidence="6">DUF3862 domain-containing protein</fullName>
    </recommendedName>
</protein>
<dbReference type="Gene3D" id="3.30.1450.10">
    <property type="match status" value="1"/>
</dbReference>
<evidence type="ECO:0000313" key="4">
    <source>
        <dbReference type="EMBL" id="RAL21426.1"/>
    </source>
</evidence>
<dbReference type="AlphaFoldDB" id="A0A364K166"/>
<evidence type="ECO:0000256" key="2">
    <source>
        <dbReference type="SAM" id="MobiDB-lite"/>
    </source>
</evidence>
<dbReference type="RefSeq" id="WP_113660204.1">
    <property type="nucleotide sequence ID" value="NZ_KZ845676.1"/>
</dbReference>
<feature type="chain" id="PRO_5016662472" description="DUF3862 domain-containing protein" evidence="3">
    <location>
        <begin position="23"/>
        <end position="135"/>
    </location>
</feature>
<evidence type="ECO:0000256" key="1">
    <source>
        <dbReference type="ARBA" id="ARBA00022729"/>
    </source>
</evidence>
<dbReference type="InterPro" id="IPR024418">
    <property type="entry name" value="DUF3862"/>
</dbReference>
<keyword evidence="1 3" id="KW-0732">Signal</keyword>
<dbReference type="EMBL" id="QJKK01000014">
    <property type="protein sequence ID" value="RAL21426.1"/>
    <property type="molecule type" value="Genomic_DNA"/>
</dbReference>
<dbReference type="InterPro" id="IPR037873">
    <property type="entry name" value="BamE-like"/>
</dbReference>
<dbReference type="Proteomes" id="UP000251213">
    <property type="component" value="Unassembled WGS sequence"/>
</dbReference>
<sequence length="135" mass="14775">MKKWLLGIGAFIVIAAMIGAMNDDGKTSTVEETTQAATSESSSQENSTPEPSSQPVEQNATENKEVTMEKFKQIKSGMSYEEVVKIIGFEGTEMSSNELAGIKTVMYSWQNDDGSNMNAMFQNNKLNSKAQFGLK</sequence>
<evidence type="ECO:0000256" key="3">
    <source>
        <dbReference type="SAM" id="SignalP"/>
    </source>
</evidence>
<accession>A0A364K166</accession>
<keyword evidence="5" id="KW-1185">Reference proteome</keyword>
<feature type="region of interest" description="Disordered" evidence="2">
    <location>
        <begin position="25"/>
        <end position="67"/>
    </location>
</feature>
<dbReference type="OrthoDB" id="570195at2"/>
<evidence type="ECO:0000313" key="5">
    <source>
        <dbReference type="Proteomes" id="UP000251213"/>
    </source>
</evidence>
<evidence type="ECO:0008006" key="6">
    <source>
        <dbReference type="Google" id="ProtNLM"/>
    </source>
</evidence>
<reference evidence="4 5" key="2">
    <citation type="submission" date="2018-06" db="EMBL/GenBank/DDBJ databases">
        <authorList>
            <person name="Zhirakovskaya E."/>
        </authorList>
    </citation>
    <scope>NUCLEOTIDE SEQUENCE [LARGE SCALE GENOMIC DNA]</scope>
    <source>
        <strain evidence="4 5">FBKL4.011</strain>
    </source>
</reference>
<gene>
    <name evidence="4" type="ORF">DL897_16405</name>
</gene>
<dbReference type="Pfam" id="PF12978">
    <property type="entry name" value="DUF3862"/>
    <property type="match status" value="1"/>
</dbReference>
<feature type="signal peptide" evidence="3">
    <location>
        <begin position="1"/>
        <end position="22"/>
    </location>
</feature>
<organism evidence="4 5">
    <name type="scientific">Thermoflavimicrobium daqui</name>
    <dbReference type="NCBI Taxonomy" id="2137476"/>
    <lineage>
        <taxon>Bacteria</taxon>
        <taxon>Bacillati</taxon>
        <taxon>Bacillota</taxon>
        <taxon>Bacilli</taxon>
        <taxon>Bacillales</taxon>
        <taxon>Thermoactinomycetaceae</taxon>
        <taxon>Thermoflavimicrobium</taxon>
    </lineage>
</organism>
<name>A0A364K166_9BACL</name>
<reference evidence="4 5" key="1">
    <citation type="submission" date="2018-06" db="EMBL/GenBank/DDBJ databases">
        <title>Thermoflavimicrobium daqus sp. nov., a thermophilic microbe isolated from Moutai-flavour Daqu.</title>
        <authorList>
            <person name="Wang X."/>
            <person name="Zhou H."/>
        </authorList>
    </citation>
    <scope>NUCLEOTIDE SEQUENCE [LARGE SCALE GENOMIC DNA]</scope>
    <source>
        <strain evidence="4 5">FBKL4.011</strain>
    </source>
</reference>
<proteinExistence type="predicted"/>